<feature type="compositionally biased region" description="Basic residues" evidence="2">
    <location>
        <begin position="396"/>
        <end position="408"/>
    </location>
</feature>
<feature type="region of interest" description="Disordered" evidence="2">
    <location>
        <begin position="379"/>
        <end position="441"/>
    </location>
</feature>
<gene>
    <name evidence="3" type="ORF">PACLA_8A004109</name>
</gene>
<dbReference type="EMBL" id="CACRXK020004118">
    <property type="protein sequence ID" value="CAB4001556.1"/>
    <property type="molecule type" value="Genomic_DNA"/>
</dbReference>
<feature type="region of interest" description="Disordered" evidence="2">
    <location>
        <begin position="338"/>
        <end position="362"/>
    </location>
</feature>
<feature type="coiled-coil region" evidence="1">
    <location>
        <begin position="273"/>
        <end position="321"/>
    </location>
</feature>
<dbReference type="Proteomes" id="UP001152795">
    <property type="component" value="Unassembled WGS sequence"/>
</dbReference>
<organism evidence="3 4">
    <name type="scientific">Paramuricea clavata</name>
    <name type="common">Red gorgonian</name>
    <name type="synonym">Violescent sea-whip</name>
    <dbReference type="NCBI Taxonomy" id="317549"/>
    <lineage>
        <taxon>Eukaryota</taxon>
        <taxon>Metazoa</taxon>
        <taxon>Cnidaria</taxon>
        <taxon>Anthozoa</taxon>
        <taxon>Octocorallia</taxon>
        <taxon>Malacalcyonacea</taxon>
        <taxon>Plexauridae</taxon>
        <taxon>Paramuricea</taxon>
    </lineage>
</organism>
<protein>
    <submittedName>
        <fullName evidence="3">Uncharacterized protein</fullName>
    </submittedName>
</protein>
<evidence type="ECO:0000313" key="4">
    <source>
        <dbReference type="Proteomes" id="UP001152795"/>
    </source>
</evidence>
<sequence>MDLPPTQQEVQKTIEKLALGKVPGSENITAEICREGGQVLLSIFGCLDGFITMMPQVNEEMTATVTEDGENSQSVPVTNGDAKKQKLKAIRSAEAEMKRRLGKERSADGTITNLCTCQVFVSCDLKLTGRWSSPGGEVKTFTSDTLVLKWHGKTNKWITLSGSSTEVSELSQTLQSLCKKAEENQAAIVEIHQTLPTNNGKEKPSVHLAAPTENQTEYSARSNNDDKSYEDNFASIENQLKTLESKFLDKTLSLANDLNNLKKYCLNNEVEGMNILRQENASLKVENEALKDSLYTAKFALSDLNTKVKDLEHEKASLTTTLKILYTDFHQAHEARFKQQDPPIVVDNNNHANDESPSSIAERDVGNCLSHTADEIILIPDDQPNADNKVCPTMQKRSKSGKVKAKPKSQKDNEINRVEQQSSKQNSNAQRSDKSQSPKKKVTAVLGDSIIKNLQGWRLSDDNNHVVVKSFAGANCTDMEDYLKPVVRKEPENIILHVGTNDLNKSASPDQIAQGIINLGI</sequence>
<feature type="compositionally biased region" description="Polar residues" evidence="2">
    <location>
        <begin position="418"/>
        <end position="430"/>
    </location>
</feature>
<proteinExistence type="predicted"/>
<keyword evidence="4" id="KW-1185">Reference proteome</keyword>
<dbReference type="Gene3D" id="3.40.50.12690">
    <property type="match status" value="1"/>
</dbReference>
<comment type="caution">
    <text evidence="3">The sequence shown here is derived from an EMBL/GenBank/DDBJ whole genome shotgun (WGS) entry which is preliminary data.</text>
</comment>
<name>A0A7D9E4M1_PARCT</name>
<evidence type="ECO:0000313" key="3">
    <source>
        <dbReference type="EMBL" id="CAB4001556.1"/>
    </source>
</evidence>
<dbReference type="OrthoDB" id="5982747at2759"/>
<dbReference type="AlphaFoldDB" id="A0A7D9E4M1"/>
<keyword evidence="1" id="KW-0175">Coiled coil</keyword>
<reference evidence="3" key="1">
    <citation type="submission" date="2020-04" db="EMBL/GenBank/DDBJ databases">
        <authorList>
            <person name="Alioto T."/>
            <person name="Alioto T."/>
            <person name="Gomez Garrido J."/>
        </authorList>
    </citation>
    <scope>NUCLEOTIDE SEQUENCE</scope>
    <source>
        <strain evidence="3">A484AB</strain>
    </source>
</reference>
<evidence type="ECO:0000256" key="2">
    <source>
        <dbReference type="SAM" id="MobiDB-lite"/>
    </source>
</evidence>
<accession>A0A7D9E4M1</accession>
<evidence type="ECO:0000256" key="1">
    <source>
        <dbReference type="SAM" id="Coils"/>
    </source>
</evidence>
<dbReference type="SUPFAM" id="SSF52266">
    <property type="entry name" value="SGNH hydrolase"/>
    <property type="match status" value="1"/>
</dbReference>
<feature type="compositionally biased region" description="Polar residues" evidence="2">
    <location>
        <begin position="347"/>
        <end position="359"/>
    </location>
</feature>